<organism evidence="3 4">
    <name type="scientific">Streptacidiphilus cavernicola</name>
    <dbReference type="NCBI Taxonomy" id="3342716"/>
    <lineage>
        <taxon>Bacteria</taxon>
        <taxon>Bacillati</taxon>
        <taxon>Actinomycetota</taxon>
        <taxon>Actinomycetes</taxon>
        <taxon>Kitasatosporales</taxon>
        <taxon>Streptomycetaceae</taxon>
        <taxon>Streptacidiphilus</taxon>
    </lineage>
</organism>
<dbReference type="Proteomes" id="UP001592531">
    <property type="component" value="Unassembled WGS sequence"/>
</dbReference>
<evidence type="ECO:0000259" key="2">
    <source>
        <dbReference type="PROSITE" id="PS50943"/>
    </source>
</evidence>
<keyword evidence="4" id="KW-1185">Reference proteome</keyword>
<evidence type="ECO:0000256" key="1">
    <source>
        <dbReference type="SAM" id="MobiDB-lite"/>
    </source>
</evidence>
<dbReference type="Pfam" id="PF13560">
    <property type="entry name" value="HTH_31"/>
    <property type="match status" value="1"/>
</dbReference>
<dbReference type="SUPFAM" id="SSF47413">
    <property type="entry name" value="lambda repressor-like DNA-binding domains"/>
    <property type="match status" value="1"/>
</dbReference>
<evidence type="ECO:0000313" key="4">
    <source>
        <dbReference type="Proteomes" id="UP001592531"/>
    </source>
</evidence>
<dbReference type="InterPro" id="IPR010982">
    <property type="entry name" value="Lambda_DNA-bd_dom_sf"/>
</dbReference>
<protein>
    <submittedName>
        <fullName evidence="3">Helix-turn-helix domain-containing protein</fullName>
    </submittedName>
</protein>
<dbReference type="InterPro" id="IPR001387">
    <property type="entry name" value="Cro/C1-type_HTH"/>
</dbReference>
<feature type="region of interest" description="Disordered" evidence="1">
    <location>
        <begin position="302"/>
        <end position="326"/>
    </location>
</feature>
<gene>
    <name evidence="3" type="ORF">ACEZDE_14635</name>
</gene>
<sequence length="326" mass="35677">MPAPAPGPARPAVHNSSPRILAGQAIDDIRDMQDALRQITRNLNQGARAVEALPYVVDLDRQLRQLTRTLTTLARDQRTPWRPIGHALGVSPDTARGHYRGDHAEWRLRRTARPGRPGTTPVAPAPDSHTAPISVHDPGPAANRLSPLLSRLARRSGLTGQTIADHLDCSPSYLSRVLNGERVPTWTLTERFARLCNADPAQLRRPWEVERLRERHPRPALLTPVGGEADDLAAFRTALRALYIRAGRPHDRELALAIQCRLADDRIHTILNGPSLPTRDETKDVVRALAGDTVEFDRLWQAAARTPGPTAGSGDTSTVSPAAGRP</sequence>
<feature type="domain" description="HTH cro/C1-type" evidence="2">
    <location>
        <begin position="149"/>
        <end position="203"/>
    </location>
</feature>
<evidence type="ECO:0000313" key="3">
    <source>
        <dbReference type="EMBL" id="MFC1417870.1"/>
    </source>
</evidence>
<dbReference type="SMART" id="SM00530">
    <property type="entry name" value="HTH_XRE"/>
    <property type="match status" value="2"/>
</dbReference>
<comment type="caution">
    <text evidence="3">The sequence shown here is derived from an EMBL/GenBank/DDBJ whole genome shotgun (WGS) entry which is preliminary data.</text>
</comment>
<reference evidence="3 4" key="1">
    <citation type="submission" date="2024-09" db="EMBL/GenBank/DDBJ databases">
        <authorList>
            <person name="Lee S.D."/>
        </authorList>
    </citation>
    <scope>NUCLEOTIDE SEQUENCE [LARGE SCALE GENOMIC DNA]</scope>
    <source>
        <strain evidence="3 4">N8-3</strain>
    </source>
</reference>
<feature type="region of interest" description="Disordered" evidence="1">
    <location>
        <begin position="110"/>
        <end position="141"/>
    </location>
</feature>
<dbReference type="CDD" id="cd00093">
    <property type="entry name" value="HTH_XRE"/>
    <property type="match status" value="1"/>
</dbReference>
<proteinExistence type="predicted"/>
<dbReference type="RefSeq" id="WP_380536365.1">
    <property type="nucleotide sequence ID" value="NZ_JBHFAB010000009.1"/>
</dbReference>
<dbReference type="PROSITE" id="PS50943">
    <property type="entry name" value="HTH_CROC1"/>
    <property type="match status" value="1"/>
</dbReference>
<dbReference type="EMBL" id="JBHFAB010000009">
    <property type="protein sequence ID" value="MFC1417870.1"/>
    <property type="molecule type" value="Genomic_DNA"/>
</dbReference>
<name>A0ABV6VVR3_9ACTN</name>
<dbReference type="Gene3D" id="1.10.260.40">
    <property type="entry name" value="lambda repressor-like DNA-binding domains"/>
    <property type="match status" value="1"/>
</dbReference>
<accession>A0ABV6VVR3</accession>